<evidence type="ECO:0000313" key="4">
    <source>
        <dbReference type="Proteomes" id="UP001480595"/>
    </source>
</evidence>
<feature type="region of interest" description="Disordered" evidence="1">
    <location>
        <begin position="58"/>
        <end position="82"/>
    </location>
</feature>
<gene>
    <name evidence="3" type="ORF">PG994_014451</name>
</gene>
<feature type="compositionally biased region" description="Basic and acidic residues" evidence="1">
    <location>
        <begin position="61"/>
        <end position="73"/>
    </location>
</feature>
<evidence type="ECO:0000256" key="2">
    <source>
        <dbReference type="SAM" id="Phobius"/>
    </source>
</evidence>
<evidence type="ECO:0000313" key="3">
    <source>
        <dbReference type="EMBL" id="KAK8041444.1"/>
    </source>
</evidence>
<dbReference type="GeneID" id="92098923"/>
<dbReference type="RefSeq" id="XP_066708989.1">
    <property type="nucleotide sequence ID" value="XM_066865860.1"/>
</dbReference>
<name>A0ABR1T4E1_9PEZI</name>
<reference evidence="3 4" key="1">
    <citation type="submission" date="2023-01" db="EMBL/GenBank/DDBJ databases">
        <title>Analysis of 21 Apiospora genomes using comparative genomics revels a genus with tremendous synthesis potential of carbohydrate active enzymes and secondary metabolites.</title>
        <authorList>
            <person name="Sorensen T."/>
        </authorList>
    </citation>
    <scope>NUCLEOTIDE SEQUENCE [LARGE SCALE GENOMIC DNA]</scope>
    <source>
        <strain evidence="3 4">CBS 135458</strain>
    </source>
</reference>
<proteinExistence type="predicted"/>
<sequence>MVATPPLLPRKLLLEVLDSLQRVLFPLDDAASKRLLRRLIKSPDTAFRPFEYSSLHGQSTEAREKVDKDDGTREYNANTNTGGGGGLHYRDLAARLAELQEELENSSPRRWFDRELQRRSSARHVMMVTLAGVVFAVLSLCMSAIQTWIAYQAWKAPTNPSPA</sequence>
<dbReference type="Proteomes" id="UP001480595">
    <property type="component" value="Unassembled WGS sequence"/>
</dbReference>
<keyword evidence="4" id="KW-1185">Reference proteome</keyword>
<accession>A0ABR1T4E1</accession>
<comment type="caution">
    <text evidence="3">The sequence shown here is derived from an EMBL/GenBank/DDBJ whole genome shotgun (WGS) entry which is preliminary data.</text>
</comment>
<feature type="transmembrane region" description="Helical" evidence="2">
    <location>
        <begin position="125"/>
        <end position="151"/>
    </location>
</feature>
<keyword evidence="2" id="KW-0472">Membrane</keyword>
<keyword evidence="2" id="KW-1133">Transmembrane helix</keyword>
<keyword evidence="2" id="KW-0812">Transmembrane</keyword>
<protein>
    <submittedName>
        <fullName evidence="3">Uncharacterized protein</fullName>
    </submittedName>
</protein>
<evidence type="ECO:0000256" key="1">
    <source>
        <dbReference type="SAM" id="MobiDB-lite"/>
    </source>
</evidence>
<dbReference type="EMBL" id="JAQQWL010000015">
    <property type="protein sequence ID" value="KAK8041444.1"/>
    <property type="molecule type" value="Genomic_DNA"/>
</dbReference>
<organism evidence="3 4">
    <name type="scientific">Apiospora phragmitis</name>
    <dbReference type="NCBI Taxonomy" id="2905665"/>
    <lineage>
        <taxon>Eukaryota</taxon>
        <taxon>Fungi</taxon>
        <taxon>Dikarya</taxon>
        <taxon>Ascomycota</taxon>
        <taxon>Pezizomycotina</taxon>
        <taxon>Sordariomycetes</taxon>
        <taxon>Xylariomycetidae</taxon>
        <taxon>Amphisphaeriales</taxon>
        <taxon>Apiosporaceae</taxon>
        <taxon>Apiospora</taxon>
    </lineage>
</organism>